<dbReference type="RefSeq" id="WP_174408108.1">
    <property type="nucleotide sequence ID" value="NZ_BLVP01000001.1"/>
</dbReference>
<sequence length="598" mass="67614">MSHTSQDRYRAEPVLHENTLADVRITVAGKSMLMLGAGGGERELHLLRSFREQAEPSGTLPVLLGSGMGHALRALLEQYDGPLAVVDKELPILQITGLSDGASVQIASTPPPASGTPAASSAGQDVLATALREGRILWIAEDDPGRALAGLTRWQMEHGGKPFLPLAHPLYLRLQRDYYGTLREHLSASGTFDFWAKASYNKFAGGPPRLLLITSQYFLMGEIITACQRLGFPYHLLTLDNDEVGHTEFVERLLKAVLEFRPDFAFTINHLGVDREGVLTDLLEKLQLPLASWFVDNPHLILYLYNRLISPWTAIFTWDTDNITSLREQGFRHVHYLPLGTDPVRFAKPSSVPSAHPLKRDISFVGNSMVFKVAHRMKAGKFPRVLLSSYRQLAGEFAEHEERSVRAFLRNHKPEIHAAFTALDSPERQLSYETMITWEATRQYRARCVAQTLPFRPLIVGDKGWRQTLPEQPHPWDLHPEIGYYDELPHFYPLSTINFNCTSKQMKGAVNQRVFDVPATGSFVLTDWRVQMEDLFDPGKEVACYHTPEEAPDLIRFYLRNEAARTNIIRAARKRILAEHSYEQRVTALVRTMRDIFG</sequence>
<feature type="domain" description="Spore protein YkvP/CgeB glycosyl transferase-like" evidence="2">
    <location>
        <begin position="456"/>
        <end position="590"/>
    </location>
</feature>
<name>A0A7J0BNZ9_9BACT</name>
<keyword evidence="4" id="KW-1185">Reference proteome</keyword>
<dbReference type="Pfam" id="PF13524">
    <property type="entry name" value="Glyco_trans_1_2"/>
    <property type="match status" value="1"/>
</dbReference>
<dbReference type="Pfam" id="PF12996">
    <property type="entry name" value="DUF3880"/>
    <property type="match status" value="1"/>
</dbReference>
<evidence type="ECO:0000259" key="1">
    <source>
        <dbReference type="Pfam" id="PF12996"/>
    </source>
</evidence>
<evidence type="ECO:0000259" key="2">
    <source>
        <dbReference type="Pfam" id="PF13524"/>
    </source>
</evidence>
<dbReference type="AlphaFoldDB" id="A0A7J0BNZ9"/>
<dbReference type="EMBL" id="BLVP01000001">
    <property type="protein sequence ID" value="GFM35379.1"/>
    <property type="molecule type" value="Genomic_DNA"/>
</dbReference>
<dbReference type="InterPro" id="IPR055259">
    <property type="entry name" value="YkvP/CgeB_Glyco_trans-like"/>
</dbReference>
<evidence type="ECO:0008006" key="5">
    <source>
        <dbReference type="Google" id="ProtNLM"/>
    </source>
</evidence>
<reference evidence="3 4" key="1">
    <citation type="submission" date="2020-05" db="EMBL/GenBank/DDBJ databases">
        <title>Draft genome sequence of Desulfovibrio psychrotolerans JS1T.</title>
        <authorList>
            <person name="Ueno A."/>
            <person name="Tamazawa S."/>
            <person name="Tamamura S."/>
            <person name="Murakami T."/>
            <person name="Kiyama T."/>
            <person name="Inomata H."/>
            <person name="Amano Y."/>
            <person name="Miyakawa K."/>
            <person name="Tamaki H."/>
            <person name="Naganuma T."/>
            <person name="Kaneko K."/>
        </authorList>
    </citation>
    <scope>NUCLEOTIDE SEQUENCE [LARGE SCALE GENOMIC DNA]</scope>
    <source>
        <strain evidence="3 4">JS1</strain>
    </source>
</reference>
<accession>A0A7J0BNZ9</accession>
<gene>
    <name evidence="3" type="ORF">DSM19430T_00630</name>
</gene>
<comment type="caution">
    <text evidence="3">The sequence shown here is derived from an EMBL/GenBank/DDBJ whole genome shotgun (WGS) entry which is preliminary data.</text>
</comment>
<evidence type="ECO:0000313" key="3">
    <source>
        <dbReference type="EMBL" id="GFM35379.1"/>
    </source>
</evidence>
<evidence type="ECO:0000313" key="4">
    <source>
        <dbReference type="Proteomes" id="UP000503820"/>
    </source>
</evidence>
<feature type="domain" description="Spore protein YkvP N-terminal" evidence="1">
    <location>
        <begin position="292"/>
        <end position="369"/>
    </location>
</feature>
<proteinExistence type="predicted"/>
<organism evidence="3 4">
    <name type="scientific">Desulfovibrio psychrotolerans</name>
    <dbReference type="NCBI Taxonomy" id="415242"/>
    <lineage>
        <taxon>Bacteria</taxon>
        <taxon>Pseudomonadati</taxon>
        <taxon>Thermodesulfobacteriota</taxon>
        <taxon>Desulfovibrionia</taxon>
        <taxon>Desulfovibrionales</taxon>
        <taxon>Desulfovibrionaceae</taxon>
        <taxon>Desulfovibrio</taxon>
    </lineage>
</organism>
<protein>
    <recommendedName>
        <fullName evidence="5">CgeB family protein</fullName>
    </recommendedName>
</protein>
<dbReference type="InterPro" id="IPR024542">
    <property type="entry name" value="YkvP_N"/>
</dbReference>
<dbReference type="Proteomes" id="UP000503820">
    <property type="component" value="Unassembled WGS sequence"/>
</dbReference>